<protein>
    <submittedName>
        <fullName evidence="2">Uncharacterized protein</fullName>
    </submittedName>
</protein>
<feature type="region of interest" description="Disordered" evidence="1">
    <location>
        <begin position="468"/>
        <end position="499"/>
    </location>
</feature>
<accession>A0ABP0NJJ9</accession>
<gene>
    <name evidence="2" type="ORF">CCMP2556_LOCUS31414</name>
</gene>
<sequence length="617" mass="67574">MSLLLDEVDHEQQKLTEVQKFVSAENLAAKAFPHVDGRRHMAAIHVDGRRTETAPMMVRQGLESLIRKLRALQAEVKQALLGLPSPVKAETVPTPAYTPMVPRPEREHEHLQQLEAKRDVTTSLSAKYGLVDRGLRAGRSECGVGVKLCFPQEMMPSVLEKIDQAEDEVTIAAAPLQVESGEELRPVMLQLLKSARLLVKLQKHTPFPALSRPRARHRDTAAAVGRRDGMAGFDGERGSVWRAAKAQLYLSEAAQVKRLVGAERIHRNKDALRELNCFQEILGDLHAGQFGRAPERRQAAEEAQRRWERLKLEAQRHGVKAETICEVPANILSYVQCLGSCGSPPSKSLVEDEESFTCASSTRAPSTSARVDETLSLATAELVSEIRLLDDWPPGARQRRHSTELQKLAVELKEQLDQEYTALMASIEEIQALMEAEVAGDARLPSVEELEGFVARIDRALATWPSSAPPIDPAPEHRAPSAGAGCAGAEVVEPKGGSDRSSACEIDLWLDAALEIGEIYPLQTPPAPSVAVLVPEACRRERPRWADLNSDSDDAAAPAACAASLTLSAPAVAECARCQRLLTKSSFSRRSWRQVRGKGALGQRPVDRAWCRDCGKA</sequence>
<comment type="caution">
    <text evidence="2">The sequence shown here is derived from an EMBL/GenBank/DDBJ whole genome shotgun (WGS) entry which is preliminary data.</text>
</comment>
<evidence type="ECO:0000256" key="1">
    <source>
        <dbReference type="SAM" id="MobiDB-lite"/>
    </source>
</evidence>
<dbReference type="Proteomes" id="UP001642484">
    <property type="component" value="Unassembled WGS sequence"/>
</dbReference>
<name>A0ABP0NJJ9_9DINO</name>
<evidence type="ECO:0000313" key="3">
    <source>
        <dbReference type="Proteomes" id="UP001642484"/>
    </source>
</evidence>
<evidence type="ECO:0000313" key="2">
    <source>
        <dbReference type="EMBL" id="CAK9063960.1"/>
    </source>
</evidence>
<dbReference type="EMBL" id="CAXAMN010021840">
    <property type="protein sequence ID" value="CAK9063960.1"/>
    <property type="molecule type" value="Genomic_DNA"/>
</dbReference>
<organism evidence="2 3">
    <name type="scientific">Durusdinium trenchii</name>
    <dbReference type="NCBI Taxonomy" id="1381693"/>
    <lineage>
        <taxon>Eukaryota</taxon>
        <taxon>Sar</taxon>
        <taxon>Alveolata</taxon>
        <taxon>Dinophyceae</taxon>
        <taxon>Suessiales</taxon>
        <taxon>Symbiodiniaceae</taxon>
        <taxon>Durusdinium</taxon>
    </lineage>
</organism>
<reference evidence="2 3" key="1">
    <citation type="submission" date="2024-02" db="EMBL/GenBank/DDBJ databases">
        <authorList>
            <person name="Chen Y."/>
            <person name="Shah S."/>
            <person name="Dougan E. K."/>
            <person name="Thang M."/>
            <person name="Chan C."/>
        </authorList>
    </citation>
    <scope>NUCLEOTIDE SEQUENCE [LARGE SCALE GENOMIC DNA]</scope>
</reference>
<proteinExistence type="predicted"/>
<keyword evidence="3" id="KW-1185">Reference proteome</keyword>